<dbReference type="PANTHER" id="PTHR12608:SF1">
    <property type="entry name" value="TRANSMEMBRANE PROTEIN 165"/>
    <property type="match status" value="1"/>
</dbReference>
<evidence type="ECO:0000313" key="8">
    <source>
        <dbReference type="Proteomes" id="UP001236014"/>
    </source>
</evidence>
<evidence type="ECO:0000256" key="6">
    <source>
        <dbReference type="RuleBase" id="RU365102"/>
    </source>
</evidence>
<evidence type="ECO:0000256" key="3">
    <source>
        <dbReference type="ARBA" id="ARBA00022692"/>
    </source>
</evidence>
<organism evidence="7 8">
    <name type="scientific">Amycolatopsis carbonis</name>
    <dbReference type="NCBI Taxonomy" id="715471"/>
    <lineage>
        <taxon>Bacteria</taxon>
        <taxon>Bacillati</taxon>
        <taxon>Actinomycetota</taxon>
        <taxon>Actinomycetes</taxon>
        <taxon>Pseudonocardiales</taxon>
        <taxon>Pseudonocardiaceae</taxon>
        <taxon>Amycolatopsis</taxon>
    </lineage>
</organism>
<accession>A0A9Y2IIH1</accession>
<dbReference type="GO" id="GO:0046873">
    <property type="term" value="F:metal ion transmembrane transporter activity"/>
    <property type="evidence" value="ECO:0007669"/>
    <property type="project" value="InterPro"/>
</dbReference>
<feature type="transmembrane region" description="Helical" evidence="6">
    <location>
        <begin position="177"/>
        <end position="198"/>
    </location>
</feature>
<dbReference type="Pfam" id="PF01169">
    <property type="entry name" value="GDT1"/>
    <property type="match status" value="2"/>
</dbReference>
<dbReference type="PANTHER" id="PTHR12608">
    <property type="entry name" value="TRANSMEMBRANE PROTEIN HTP-1 RELATED"/>
    <property type="match status" value="1"/>
</dbReference>
<reference evidence="7 8" key="1">
    <citation type="submission" date="2023-06" db="EMBL/GenBank/DDBJ databases">
        <authorList>
            <person name="Oyuntsetseg B."/>
            <person name="Kim S.B."/>
        </authorList>
    </citation>
    <scope>NUCLEOTIDE SEQUENCE [LARGE SCALE GENOMIC DNA]</scope>
    <source>
        <strain evidence="7 8">2-15</strain>
    </source>
</reference>
<dbReference type="InterPro" id="IPR001727">
    <property type="entry name" value="GDT1-like"/>
</dbReference>
<dbReference type="EMBL" id="CP127294">
    <property type="protein sequence ID" value="WIX80564.1"/>
    <property type="molecule type" value="Genomic_DNA"/>
</dbReference>
<proteinExistence type="inferred from homology"/>
<evidence type="ECO:0000256" key="2">
    <source>
        <dbReference type="ARBA" id="ARBA00009190"/>
    </source>
</evidence>
<dbReference type="Proteomes" id="UP001236014">
    <property type="component" value="Chromosome"/>
</dbReference>
<evidence type="ECO:0000256" key="5">
    <source>
        <dbReference type="ARBA" id="ARBA00023136"/>
    </source>
</evidence>
<keyword evidence="8" id="KW-1185">Reference proteome</keyword>
<sequence length="199" mass="20596">MSPALITLISAFGLVLAVELPDKTLVATLVLTTRFRAWPVFAGVCVAFAIQCVIAVAFGSVLTLLPETVVSLLVAAMFGIGAFMLLREGFSEADEAADDAARLGAAPKSFLRSALTSFGVLFAAEWGDASQLATAGLVARLGNPFAVGLGAFVALVSVAGLAVFVGAKIRSRIRPKLIQRTAGFLFAGFAAFALVQLAF</sequence>
<name>A0A9Y2IIH1_9PSEU</name>
<comment type="similarity">
    <text evidence="2 6">Belongs to the GDT1 family.</text>
</comment>
<evidence type="ECO:0000313" key="7">
    <source>
        <dbReference type="EMBL" id="WIX80564.1"/>
    </source>
</evidence>
<comment type="subcellular location">
    <subcellularLocation>
        <location evidence="1 6">Membrane</location>
        <topology evidence="1 6">Multi-pass membrane protein</topology>
    </subcellularLocation>
</comment>
<evidence type="ECO:0000256" key="4">
    <source>
        <dbReference type="ARBA" id="ARBA00022989"/>
    </source>
</evidence>
<keyword evidence="3 6" id="KW-0812">Transmembrane</keyword>
<protein>
    <recommendedName>
        <fullName evidence="6">GDT1 family protein</fullName>
    </recommendedName>
</protein>
<dbReference type="RefSeq" id="WP_285971192.1">
    <property type="nucleotide sequence ID" value="NZ_CP127294.1"/>
</dbReference>
<dbReference type="KEGG" id="acab:QRX50_07275"/>
<feature type="transmembrane region" description="Helical" evidence="6">
    <location>
        <begin position="69"/>
        <end position="86"/>
    </location>
</feature>
<gene>
    <name evidence="7" type="ORF">QRX50_07275</name>
</gene>
<feature type="transmembrane region" description="Helical" evidence="6">
    <location>
        <begin position="41"/>
        <end position="62"/>
    </location>
</feature>
<keyword evidence="5 6" id="KW-0472">Membrane</keyword>
<feature type="transmembrane region" description="Helical" evidence="6">
    <location>
        <begin position="145"/>
        <end position="165"/>
    </location>
</feature>
<dbReference type="GO" id="GO:0016020">
    <property type="term" value="C:membrane"/>
    <property type="evidence" value="ECO:0007669"/>
    <property type="project" value="UniProtKB-SubCell"/>
</dbReference>
<comment type="caution">
    <text evidence="6">Lacks conserved residue(s) required for the propagation of feature annotation.</text>
</comment>
<dbReference type="AlphaFoldDB" id="A0A9Y2IIH1"/>
<evidence type="ECO:0000256" key="1">
    <source>
        <dbReference type="ARBA" id="ARBA00004141"/>
    </source>
</evidence>
<keyword evidence="4 6" id="KW-1133">Transmembrane helix</keyword>